<sequence>MFAPAVRAATYGRIALTGPSGAGKTYTALALAHLLADGSRPAVIDTERGKSQLYKGINGWDFDVACPQTYSPASLTEALGVAAGDGYKVLVVDSWSHYWSGVEGMQEQADRRQTGGNSFSGWKAARPDERRMIDAITSYPGHVIVTLRTKTAYVVEEIEQNGRRKSVPRKIGLKPEQRENIEYEFDLVCDMDLENTLTVSKTRLPMLRGAVIPEPGEELATTIRDWLADGEETMGPLAYRTEALADDVTVEQLRKLHADVRGAGLANAPVTDAEGHPMVLADLIVARGRQLGAGRPEAVAG</sequence>
<dbReference type="SMART" id="SM00382">
    <property type="entry name" value="AAA"/>
    <property type="match status" value="1"/>
</dbReference>
<name>A0ABT7MFM0_9PSEU</name>
<dbReference type="Pfam" id="PF13479">
    <property type="entry name" value="AAA_24"/>
    <property type="match status" value="1"/>
</dbReference>
<dbReference type="SUPFAM" id="SSF52540">
    <property type="entry name" value="P-loop containing nucleoside triphosphate hydrolases"/>
    <property type="match status" value="1"/>
</dbReference>
<keyword evidence="3" id="KW-1185">Reference proteome</keyword>
<dbReference type="Proteomes" id="UP001231924">
    <property type="component" value="Unassembled WGS sequence"/>
</dbReference>
<dbReference type="EMBL" id="JASVWF010000007">
    <property type="protein sequence ID" value="MDL5159471.1"/>
    <property type="molecule type" value="Genomic_DNA"/>
</dbReference>
<dbReference type="GO" id="GO:0005524">
    <property type="term" value="F:ATP binding"/>
    <property type="evidence" value="ECO:0007669"/>
    <property type="project" value="UniProtKB-KW"/>
</dbReference>
<dbReference type="InterPro" id="IPR003593">
    <property type="entry name" value="AAA+_ATPase"/>
</dbReference>
<protein>
    <submittedName>
        <fullName evidence="2">ATP-binding protein</fullName>
    </submittedName>
</protein>
<dbReference type="Gene3D" id="3.40.50.300">
    <property type="entry name" value="P-loop containing nucleotide triphosphate hydrolases"/>
    <property type="match status" value="1"/>
</dbReference>
<accession>A0ABT7MFM0</accession>
<dbReference type="RefSeq" id="WP_286056219.1">
    <property type="nucleotide sequence ID" value="NZ_JASVWF010000007.1"/>
</dbReference>
<comment type="caution">
    <text evidence="2">The sequence shown here is derived from an EMBL/GenBank/DDBJ whole genome shotgun (WGS) entry which is preliminary data.</text>
</comment>
<evidence type="ECO:0000313" key="2">
    <source>
        <dbReference type="EMBL" id="MDL5159471.1"/>
    </source>
</evidence>
<feature type="domain" description="AAA+ ATPase" evidence="1">
    <location>
        <begin position="10"/>
        <end position="195"/>
    </location>
</feature>
<evidence type="ECO:0000259" key="1">
    <source>
        <dbReference type="SMART" id="SM00382"/>
    </source>
</evidence>
<gene>
    <name evidence="2" type="ORF">QRT03_26120</name>
</gene>
<evidence type="ECO:0000313" key="3">
    <source>
        <dbReference type="Proteomes" id="UP001231924"/>
    </source>
</evidence>
<organism evidence="2 3">
    <name type="scientific">Actinomycetospora termitidis</name>
    <dbReference type="NCBI Taxonomy" id="3053470"/>
    <lineage>
        <taxon>Bacteria</taxon>
        <taxon>Bacillati</taxon>
        <taxon>Actinomycetota</taxon>
        <taxon>Actinomycetes</taxon>
        <taxon>Pseudonocardiales</taxon>
        <taxon>Pseudonocardiaceae</taxon>
        <taxon>Actinomycetospora</taxon>
    </lineage>
</organism>
<keyword evidence="2" id="KW-0067">ATP-binding</keyword>
<keyword evidence="2" id="KW-0547">Nucleotide-binding</keyword>
<proteinExistence type="predicted"/>
<reference evidence="2 3" key="1">
    <citation type="submission" date="2023-06" db="EMBL/GenBank/DDBJ databases">
        <title>Actinomycetospora Odt1-22.</title>
        <authorList>
            <person name="Supong K."/>
        </authorList>
    </citation>
    <scope>NUCLEOTIDE SEQUENCE [LARGE SCALE GENOMIC DNA]</scope>
    <source>
        <strain evidence="2 3">Odt1-22</strain>
    </source>
</reference>
<dbReference type="InterPro" id="IPR027417">
    <property type="entry name" value="P-loop_NTPase"/>
</dbReference>